<sequence>MNNKSIKGTQTEKNLLASFAGEAQARNRYTLWAEKAREEGYQQIAGIFMETAENEFYHAQRFFSFLEGGEVEITAAYPAGVIGDTLHNLKEAAAGEHEEGFDLYPSFAQTAKEEGFPQIAAVFNVIAQVEKHHEARYKKLAENIEKELVFKKEQPTQWKCRICGYVHEGTEAPKVCPSCLQKQEQFEVLCENY</sequence>
<dbReference type="GO" id="GO:0016491">
    <property type="term" value="F:oxidoreductase activity"/>
    <property type="evidence" value="ECO:0007669"/>
    <property type="project" value="InterPro"/>
</dbReference>
<dbReference type="EMBL" id="FUWX01000004">
    <property type="protein sequence ID" value="SJZ37967.1"/>
    <property type="molecule type" value="Genomic_DNA"/>
</dbReference>
<dbReference type="PROSITE" id="PS50905">
    <property type="entry name" value="FERRITIN_LIKE"/>
    <property type="match status" value="1"/>
</dbReference>
<dbReference type="AlphaFoldDB" id="A0A1T4K6K5"/>
<dbReference type="PROSITE" id="PS50903">
    <property type="entry name" value="RUBREDOXIN_LIKE"/>
    <property type="match status" value="1"/>
</dbReference>
<evidence type="ECO:0000259" key="6">
    <source>
        <dbReference type="PROSITE" id="PS50903"/>
    </source>
</evidence>
<dbReference type="InterPro" id="IPR009078">
    <property type="entry name" value="Ferritin-like_SF"/>
</dbReference>
<dbReference type="GO" id="GO:0005506">
    <property type="term" value="F:iron ion binding"/>
    <property type="evidence" value="ECO:0007669"/>
    <property type="project" value="InterPro"/>
</dbReference>
<dbReference type="Pfam" id="PF21349">
    <property type="entry name" value="RUBY_RBDX"/>
    <property type="match status" value="1"/>
</dbReference>
<dbReference type="Gene3D" id="1.20.1260.10">
    <property type="match status" value="1"/>
</dbReference>
<dbReference type="InterPro" id="IPR024934">
    <property type="entry name" value="Rubredoxin-like_dom"/>
</dbReference>
<proteinExistence type="predicted"/>
<dbReference type="PANTHER" id="PTHR43865:SF1">
    <property type="entry name" value="RUBRERYTHRIN-RELATED"/>
    <property type="match status" value="1"/>
</dbReference>
<keyword evidence="4" id="KW-0249">Electron transport</keyword>
<dbReference type="Proteomes" id="UP000191153">
    <property type="component" value="Unassembled WGS sequence"/>
</dbReference>
<feature type="domain" description="Rubredoxin-like" evidence="6">
    <location>
        <begin position="155"/>
        <end position="189"/>
    </location>
</feature>
<dbReference type="InterPro" id="IPR003251">
    <property type="entry name" value="Rr_diiron-bd_dom"/>
</dbReference>
<dbReference type="InterPro" id="IPR012347">
    <property type="entry name" value="Ferritin-like"/>
</dbReference>
<evidence type="ECO:0000313" key="9">
    <source>
        <dbReference type="Proteomes" id="UP000191153"/>
    </source>
</evidence>
<dbReference type="Pfam" id="PF02915">
    <property type="entry name" value="Rubrerythrin"/>
    <property type="match status" value="1"/>
</dbReference>
<evidence type="ECO:0000256" key="1">
    <source>
        <dbReference type="ARBA" id="ARBA00001965"/>
    </source>
</evidence>
<dbReference type="RefSeq" id="WP_078692874.1">
    <property type="nucleotide sequence ID" value="NZ_FUWX01000004.1"/>
</dbReference>
<dbReference type="OrthoDB" id="9799749at2"/>
<dbReference type="InterPro" id="IPR052364">
    <property type="entry name" value="Rubrerythrin"/>
</dbReference>
<evidence type="ECO:0000313" key="8">
    <source>
        <dbReference type="EMBL" id="SJZ37967.1"/>
    </source>
</evidence>
<keyword evidence="3" id="KW-0479">Metal-binding</keyword>
<name>A0A1T4K6K5_9FUSO</name>
<protein>
    <submittedName>
        <fullName evidence="8">Rubrerythrin</fullName>
    </submittedName>
</protein>
<dbReference type="NCBIfam" id="NF045767">
    <property type="entry name" value="RuberyRbr"/>
    <property type="match status" value="1"/>
</dbReference>
<evidence type="ECO:0000259" key="7">
    <source>
        <dbReference type="PROSITE" id="PS50905"/>
    </source>
</evidence>
<reference evidence="8 9" key="1">
    <citation type="submission" date="2017-02" db="EMBL/GenBank/DDBJ databases">
        <authorList>
            <person name="Peterson S.W."/>
        </authorList>
    </citation>
    <scope>NUCLEOTIDE SEQUENCE [LARGE SCALE GENOMIC DNA]</scope>
    <source>
        <strain evidence="8 9">ATCC 700028</strain>
    </source>
</reference>
<dbReference type="SUPFAM" id="SSF47240">
    <property type="entry name" value="Ferritin-like"/>
    <property type="match status" value="1"/>
</dbReference>
<keyword evidence="9" id="KW-1185">Reference proteome</keyword>
<dbReference type="Gene3D" id="2.20.28.10">
    <property type="match status" value="1"/>
</dbReference>
<accession>A0A1T4K6K5</accession>
<dbReference type="CDD" id="cd01041">
    <property type="entry name" value="Rubrerythrin"/>
    <property type="match status" value="1"/>
</dbReference>
<evidence type="ECO:0000256" key="3">
    <source>
        <dbReference type="ARBA" id="ARBA00022723"/>
    </source>
</evidence>
<keyword evidence="2" id="KW-0813">Transport</keyword>
<dbReference type="STRING" id="180163.SAMN02745174_00337"/>
<dbReference type="InterPro" id="IPR009040">
    <property type="entry name" value="Ferritin-like_diiron"/>
</dbReference>
<evidence type="ECO:0000256" key="5">
    <source>
        <dbReference type="ARBA" id="ARBA00023004"/>
    </source>
</evidence>
<dbReference type="CDD" id="cd00729">
    <property type="entry name" value="rubredoxin_SM"/>
    <property type="match status" value="1"/>
</dbReference>
<organism evidence="8 9">
    <name type="scientific">Cetobacterium ceti</name>
    <dbReference type="NCBI Taxonomy" id="180163"/>
    <lineage>
        <taxon>Bacteria</taxon>
        <taxon>Fusobacteriati</taxon>
        <taxon>Fusobacteriota</taxon>
        <taxon>Fusobacteriia</taxon>
        <taxon>Fusobacteriales</taxon>
        <taxon>Fusobacteriaceae</taxon>
        <taxon>Cetobacterium</taxon>
    </lineage>
</organism>
<dbReference type="FunFam" id="2.20.28.10:FF:000018">
    <property type="entry name" value="Rubrerythrin"/>
    <property type="match status" value="1"/>
</dbReference>
<dbReference type="InterPro" id="IPR048574">
    <property type="entry name" value="RUBY_RBDX"/>
</dbReference>
<comment type="cofactor">
    <cofactor evidence="1">
        <name>Fe(3+)</name>
        <dbReference type="ChEBI" id="CHEBI:29034"/>
    </cofactor>
</comment>
<gene>
    <name evidence="8" type="ORF">SAMN02745174_00337</name>
</gene>
<dbReference type="PANTHER" id="PTHR43865">
    <property type="entry name" value="RUBRERYTHRIN-RELATED"/>
    <property type="match status" value="1"/>
</dbReference>
<dbReference type="SUPFAM" id="SSF57802">
    <property type="entry name" value="Rubredoxin-like"/>
    <property type="match status" value="1"/>
</dbReference>
<keyword evidence="5" id="KW-0408">Iron</keyword>
<evidence type="ECO:0000256" key="2">
    <source>
        <dbReference type="ARBA" id="ARBA00022448"/>
    </source>
</evidence>
<evidence type="ECO:0000256" key="4">
    <source>
        <dbReference type="ARBA" id="ARBA00022982"/>
    </source>
</evidence>
<feature type="domain" description="Ferritin-like diiron" evidence="7">
    <location>
        <begin position="5"/>
        <end position="148"/>
    </location>
</feature>